<dbReference type="OrthoDB" id="7365827at2"/>
<evidence type="ECO:0000313" key="3">
    <source>
        <dbReference type="Proteomes" id="UP000215694"/>
    </source>
</evidence>
<dbReference type="Proteomes" id="UP000215694">
    <property type="component" value="Unassembled WGS sequence"/>
</dbReference>
<dbReference type="InterPro" id="IPR025714">
    <property type="entry name" value="Methyltranfer_dom"/>
</dbReference>
<dbReference type="GO" id="GO:0032259">
    <property type="term" value="P:methylation"/>
    <property type="evidence" value="ECO:0007669"/>
    <property type="project" value="UniProtKB-KW"/>
</dbReference>
<dbReference type="Pfam" id="PF13847">
    <property type="entry name" value="Methyltransf_31"/>
    <property type="match status" value="1"/>
</dbReference>
<dbReference type="InterPro" id="IPR029063">
    <property type="entry name" value="SAM-dependent_MTases_sf"/>
</dbReference>
<proteinExistence type="predicted"/>
<evidence type="ECO:0000259" key="1">
    <source>
        <dbReference type="Pfam" id="PF13847"/>
    </source>
</evidence>
<feature type="domain" description="Methyltransferase" evidence="1">
    <location>
        <begin position="35"/>
        <end position="169"/>
    </location>
</feature>
<dbReference type="CDD" id="cd02440">
    <property type="entry name" value="AdoMet_MTases"/>
    <property type="match status" value="1"/>
</dbReference>
<keyword evidence="2" id="KW-0489">Methyltransferase</keyword>
<dbReference type="EMBL" id="NOJY02000002">
    <property type="protein sequence ID" value="RDY29426.1"/>
    <property type="molecule type" value="Genomic_DNA"/>
</dbReference>
<evidence type="ECO:0000313" key="2">
    <source>
        <dbReference type="EMBL" id="RDY29426.1"/>
    </source>
</evidence>
<protein>
    <submittedName>
        <fullName evidence="2">Class I SAM-dependent methyltransferase</fullName>
    </submittedName>
</protein>
<reference evidence="2 3" key="1">
    <citation type="journal article" date="2017" name="Genome Announc.">
        <title>Draft Genome Sequence of Romboutsia weinsteinii sp. nov. Strain CCRI-19649(T) Isolated from Surface Water.</title>
        <authorList>
            <person name="Maheux A.F."/>
            <person name="Boudreau D.K."/>
            <person name="Berube E."/>
            <person name="Boissinot M."/>
            <person name="Cantin P."/>
            <person name="Raymond F."/>
            <person name="Corbeil J."/>
            <person name="Omar R.F."/>
            <person name="Bergeron M.G."/>
        </authorList>
    </citation>
    <scope>NUCLEOTIDE SEQUENCE [LARGE SCALE GENOMIC DNA]</scope>
    <source>
        <strain evidence="2 3">CCRI-19649</strain>
    </source>
</reference>
<dbReference type="Gene3D" id="3.40.50.150">
    <property type="entry name" value="Vaccinia Virus protein VP39"/>
    <property type="match status" value="1"/>
</dbReference>
<accession>A0A371J9T4</accession>
<dbReference type="AlphaFoldDB" id="A0A371J9T4"/>
<keyword evidence="2" id="KW-0808">Transferase</keyword>
<sequence>MSQVDFFNSIAQNWDSIIKINESKINYLLEKLQINEDSNVLDVGTGTGVLIPFLIKLNPNGNIKAVDISNNMLEIAKNKFNHISNLSFDLVDVEEDIIDDKFDRIILYSMFPHLENKTATIKKLVENNLSNNGKLIIAHSDSRYFLNNLHRSTDDRVSESRLIEVNAQKQEFQEAGLTVEDAFENDEIYYLVISK</sequence>
<dbReference type="SUPFAM" id="SSF53335">
    <property type="entry name" value="S-adenosyl-L-methionine-dependent methyltransferases"/>
    <property type="match status" value="1"/>
</dbReference>
<dbReference type="RefSeq" id="WP_094366022.1">
    <property type="nucleotide sequence ID" value="NZ_NOJY02000002.1"/>
</dbReference>
<dbReference type="PANTHER" id="PTHR43861">
    <property type="entry name" value="TRANS-ACONITATE 2-METHYLTRANSFERASE-RELATED"/>
    <property type="match status" value="1"/>
</dbReference>
<dbReference type="GO" id="GO:0008168">
    <property type="term" value="F:methyltransferase activity"/>
    <property type="evidence" value="ECO:0007669"/>
    <property type="project" value="UniProtKB-KW"/>
</dbReference>
<keyword evidence="3" id="KW-1185">Reference proteome</keyword>
<comment type="caution">
    <text evidence="2">The sequence shown here is derived from an EMBL/GenBank/DDBJ whole genome shotgun (WGS) entry which is preliminary data.</text>
</comment>
<gene>
    <name evidence="2" type="ORF">CHL78_001625</name>
</gene>
<organism evidence="2 3">
    <name type="scientific">Romboutsia weinsteinii</name>
    <dbReference type="NCBI Taxonomy" id="2020949"/>
    <lineage>
        <taxon>Bacteria</taxon>
        <taxon>Bacillati</taxon>
        <taxon>Bacillota</taxon>
        <taxon>Clostridia</taxon>
        <taxon>Peptostreptococcales</taxon>
        <taxon>Peptostreptococcaceae</taxon>
        <taxon>Romboutsia</taxon>
    </lineage>
</organism>
<name>A0A371J9T4_9FIRM</name>